<dbReference type="AlphaFoldDB" id="A0A4Z0ATN7"/>
<organism evidence="1 2">
    <name type="scientific">Pseudomonas kairouanensis</name>
    <dbReference type="NCBI Taxonomy" id="2293832"/>
    <lineage>
        <taxon>Bacteria</taxon>
        <taxon>Pseudomonadati</taxon>
        <taxon>Pseudomonadota</taxon>
        <taxon>Gammaproteobacteria</taxon>
        <taxon>Pseudomonadales</taxon>
        <taxon>Pseudomonadaceae</taxon>
        <taxon>Pseudomonas</taxon>
    </lineage>
</organism>
<evidence type="ECO:0000313" key="1">
    <source>
        <dbReference type="EMBL" id="TFY89770.1"/>
    </source>
</evidence>
<reference evidence="1 2" key="1">
    <citation type="journal article" date="2019" name="Syst. Appl. Microbiol.">
        <title>New species of pathogenic Pseudomonas isolated from citrus in Tunisia: Proposal of Pseudomonas kairouanensis sp. nov. and Pseudomonas nabeulensis sp. nov.</title>
        <authorList>
            <person name="Oueslati M."/>
            <person name="Mulet M."/>
            <person name="Gomila M."/>
            <person name="Berge O."/>
            <person name="Hajlaoui M.R."/>
            <person name="Lalucat J."/>
            <person name="Sadfi-Zouaoui N."/>
            <person name="Garcia-Valdes E."/>
        </authorList>
    </citation>
    <scope>NUCLEOTIDE SEQUENCE [LARGE SCALE GENOMIC DNA]</scope>
    <source>
        <strain evidence="1 2">KC12</strain>
    </source>
</reference>
<accession>A0A4Z0ATN7</accession>
<dbReference type="Proteomes" id="UP000297391">
    <property type="component" value="Unassembled WGS sequence"/>
</dbReference>
<keyword evidence="2" id="KW-1185">Reference proteome</keyword>
<gene>
    <name evidence="1" type="ORF">DYL59_10550</name>
</gene>
<name>A0A4Z0ATN7_9PSED</name>
<evidence type="ECO:0000313" key="2">
    <source>
        <dbReference type="Proteomes" id="UP000297391"/>
    </source>
</evidence>
<sequence>MPDTPHSRASPLPQLICVHSALPEQLSRNRTILVRQLAPYPPNQPILVRNFPSKLAERHSFAP</sequence>
<comment type="caution">
    <text evidence="1">The sequence shown here is derived from an EMBL/GenBank/DDBJ whole genome shotgun (WGS) entry which is preliminary data.</text>
</comment>
<proteinExistence type="predicted"/>
<dbReference type="EMBL" id="QUZU01000010">
    <property type="protein sequence ID" value="TFY89770.1"/>
    <property type="molecule type" value="Genomic_DNA"/>
</dbReference>
<protein>
    <submittedName>
        <fullName evidence="1">Uncharacterized protein</fullName>
    </submittedName>
</protein>